<evidence type="ECO:0000313" key="2">
    <source>
        <dbReference type="Proteomes" id="UP001200145"/>
    </source>
</evidence>
<keyword evidence="1" id="KW-0560">Oxidoreductase</keyword>
<sequence>MFHLTLHLADDALILGHRNSEWTGHGPNLEQDIAISNIALDQIGQARNFYQYAAELYNANKDAYTNIISSPAFLQVIGSIDEDDLAYLRDAMEFRNHLLVELNKGDWAVTITRQFFMSLYQQLLYTDLQYSADKRLAAIAEKSLKEVNYHVRWSGEWVIRLGDGTEESHHRMETAIDQLWPYVGELFIPADFQLEAAASGLLKNPEYYREPWLEKTRAAFEQAGLMIPAPNWYQKGGKQGIHTEHLGYLLAEMQYLQRSHPGAQW</sequence>
<dbReference type="InterPro" id="IPR007814">
    <property type="entry name" value="PaaA_PaaC"/>
</dbReference>
<gene>
    <name evidence="1" type="primary">paaC</name>
    <name evidence="1" type="ORF">L0U88_14160</name>
</gene>
<proteinExistence type="predicted"/>
<dbReference type="EC" id="1.14.13.149" evidence="1"/>
<dbReference type="RefSeq" id="WP_234866728.1">
    <property type="nucleotide sequence ID" value="NZ_JAKEVY010000003.1"/>
</dbReference>
<evidence type="ECO:0000313" key="1">
    <source>
        <dbReference type="EMBL" id="MCF1715779.1"/>
    </source>
</evidence>
<accession>A0ABS9BLQ9</accession>
<dbReference type="Gene3D" id="1.20.1260.10">
    <property type="match status" value="1"/>
</dbReference>
<dbReference type="EMBL" id="JAKEVY010000003">
    <property type="protein sequence ID" value="MCF1715779.1"/>
    <property type="molecule type" value="Genomic_DNA"/>
</dbReference>
<name>A0ABS9BLQ9_9BACT</name>
<dbReference type="InterPro" id="IPR011882">
    <property type="entry name" value="PaaC"/>
</dbReference>
<dbReference type="PANTHER" id="PTHR30458:SF0">
    <property type="entry name" value="1,2-PHENYLACETYL-COA EPOXIDASE, SUBUNIT C"/>
    <property type="match status" value="1"/>
</dbReference>
<dbReference type="InterPro" id="IPR009078">
    <property type="entry name" value="Ferritin-like_SF"/>
</dbReference>
<dbReference type="InterPro" id="IPR012347">
    <property type="entry name" value="Ferritin-like"/>
</dbReference>
<dbReference type="SUPFAM" id="SSF47240">
    <property type="entry name" value="Ferritin-like"/>
    <property type="match status" value="1"/>
</dbReference>
<dbReference type="PIRSF" id="PIRSF037834">
    <property type="entry name" value="PA_CoA_Oase3"/>
    <property type="match status" value="1"/>
</dbReference>
<dbReference type="GO" id="GO:0097266">
    <property type="term" value="F:phenylacetyl-CoA 1,2-epoxidase activity"/>
    <property type="evidence" value="ECO:0007669"/>
    <property type="project" value="UniProtKB-EC"/>
</dbReference>
<dbReference type="NCBIfam" id="TIGR02158">
    <property type="entry name" value="PA_CoA_Oxy3"/>
    <property type="match status" value="1"/>
</dbReference>
<reference evidence="1 2" key="1">
    <citation type="submission" date="2022-01" db="EMBL/GenBank/DDBJ databases">
        <title>Flavihumibacter sp. nov., isolated from sediment of a river.</title>
        <authorList>
            <person name="Liu H."/>
        </authorList>
    </citation>
    <scope>NUCLEOTIDE SEQUENCE [LARGE SCALE GENOMIC DNA]</scope>
    <source>
        <strain evidence="1 2">RY-1</strain>
    </source>
</reference>
<protein>
    <submittedName>
        <fullName evidence="1">Phenylacetate-CoA oxygenase subunit PaaC</fullName>
        <ecNumber evidence="1">1.14.13.149</ecNumber>
    </submittedName>
</protein>
<organism evidence="1 2">
    <name type="scientific">Flavihumibacter fluminis</name>
    <dbReference type="NCBI Taxonomy" id="2909236"/>
    <lineage>
        <taxon>Bacteria</taxon>
        <taxon>Pseudomonadati</taxon>
        <taxon>Bacteroidota</taxon>
        <taxon>Chitinophagia</taxon>
        <taxon>Chitinophagales</taxon>
        <taxon>Chitinophagaceae</taxon>
        <taxon>Flavihumibacter</taxon>
    </lineage>
</organism>
<dbReference type="Proteomes" id="UP001200145">
    <property type="component" value="Unassembled WGS sequence"/>
</dbReference>
<dbReference type="PANTHER" id="PTHR30458">
    <property type="entry name" value="PHENYLACETIC ACID DEGRADATION PROTEIN PAA"/>
    <property type="match status" value="1"/>
</dbReference>
<dbReference type="Pfam" id="PF05138">
    <property type="entry name" value="PaaA_PaaC"/>
    <property type="match status" value="1"/>
</dbReference>
<comment type="caution">
    <text evidence="1">The sequence shown here is derived from an EMBL/GenBank/DDBJ whole genome shotgun (WGS) entry which is preliminary data.</text>
</comment>
<keyword evidence="2" id="KW-1185">Reference proteome</keyword>
<dbReference type="InterPro" id="IPR052703">
    <property type="entry name" value="Aromatic_CoA_ox/epox"/>
</dbReference>